<evidence type="ECO:0000256" key="1">
    <source>
        <dbReference type="ARBA" id="ARBA00022617"/>
    </source>
</evidence>
<keyword evidence="3 4" id="KW-0408">Iron</keyword>
<dbReference type="InterPro" id="IPR036909">
    <property type="entry name" value="Cyt_c-like_dom_sf"/>
</dbReference>
<keyword evidence="2 4" id="KW-0479">Metal-binding</keyword>
<evidence type="ECO:0000259" key="5">
    <source>
        <dbReference type="PROSITE" id="PS51007"/>
    </source>
</evidence>
<dbReference type="GO" id="GO:0046872">
    <property type="term" value="F:metal ion binding"/>
    <property type="evidence" value="ECO:0007669"/>
    <property type="project" value="UniProtKB-KW"/>
</dbReference>
<dbReference type="Gene3D" id="1.10.760.10">
    <property type="entry name" value="Cytochrome c-like domain"/>
    <property type="match status" value="1"/>
</dbReference>
<name>A0AAU7JNP4_9HYPH</name>
<reference evidence="6" key="1">
    <citation type="submission" date="2024-05" db="EMBL/GenBank/DDBJ databases">
        <authorList>
            <person name="Kim S."/>
            <person name="Heo J."/>
            <person name="Choi H."/>
            <person name="Choi Y."/>
            <person name="Kwon S.-W."/>
            <person name="Kim Y."/>
        </authorList>
    </citation>
    <scope>NUCLEOTIDE SEQUENCE</scope>
    <source>
        <strain evidence="6">KACC 23698</strain>
    </source>
</reference>
<dbReference type="AlphaFoldDB" id="A0AAU7JNP4"/>
<dbReference type="RefSeq" id="WP_406858694.1">
    <property type="nucleotide sequence ID" value="NZ_CP157484.1"/>
</dbReference>
<organism evidence="6">
    <name type="scientific">Alsobacter sp. KACC 23698</name>
    <dbReference type="NCBI Taxonomy" id="3149229"/>
    <lineage>
        <taxon>Bacteria</taxon>
        <taxon>Pseudomonadati</taxon>
        <taxon>Pseudomonadota</taxon>
        <taxon>Alphaproteobacteria</taxon>
        <taxon>Hyphomicrobiales</taxon>
        <taxon>Alsobacteraceae</taxon>
        <taxon>Alsobacter</taxon>
    </lineage>
</organism>
<dbReference type="PROSITE" id="PS51007">
    <property type="entry name" value="CYTC"/>
    <property type="match status" value="1"/>
</dbReference>
<protein>
    <submittedName>
        <fullName evidence="6">Cytochrome c</fullName>
    </submittedName>
</protein>
<dbReference type="EMBL" id="CP157484">
    <property type="protein sequence ID" value="XBO41862.1"/>
    <property type="molecule type" value="Genomic_DNA"/>
</dbReference>
<evidence type="ECO:0000256" key="2">
    <source>
        <dbReference type="ARBA" id="ARBA00022723"/>
    </source>
</evidence>
<evidence type="ECO:0000313" key="6">
    <source>
        <dbReference type="EMBL" id="XBO41862.1"/>
    </source>
</evidence>
<dbReference type="GO" id="GO:0020037">
    <property type="term" value="F:heme binding"/>
    <property type="evidence" value="ECO:0007669"/>
    <property type="project" value="InterPro"/>
</dbReference>
<dbReference type="InterPro" id="IPR009056">
    <property type="entry name" value="Cyt_c-like_dom"/>
</dbReference>
<dbReference type="SUPFAM" id="SSF46626">
    <property type="entry name" value="Cytochrome c"/>
    <property type="match status" value="1"/>
</dbReference>
<dbReference type="GO" id="GO:0009055">
    <property type="term" value="F:electron transfer activity"/>
    <property type="evidence" value="ECO:0007669"/>
    <property type="project" value="InterPro"/>
</dbReference>
<gene>
    <name evidence="6" type="ORF">ABEG18_23435</name>
</gene>
<dbReference type="Pfam" id="PF13442">
    <property type="entry name" value="Cytochrome_CBB3"/>
    <property type="match status" value="1"/>
</dbReference>
<evidence type="ECO:0000256" key="3">
    <source>
        <dbReference type="ARBA" id="ARBA00023004"/>
    </source>
</evidence>
<sequence length="87" mass="9720">MSQQTFAQDARAGRRLAERDCSACHEVRRGRPPGMKPGPSFSAVAQMVSTTELSISVFLQTSHQRMPNITLSRSEIRDLARYIVSLK</sequence>
<evidence type="ECO:0000256" key="4">
    <source>
        <dbReference type="PROSITE-ProRule" id="PRU00433"/>
    </source>
</evidence>
<accession>A0AAU7JNP4</accession>
<proteinExistence type="predicted"/>
<keyword evidence="1 4" id="KW-0349">Heme</keyword>
<feature type="domain" description="Cytochrome c" evidence="5">
    <location>
        <begin position="8"/>
        <end position="87"/>
    </location>
</feature>